<dbReference type="PANTHER" id="PTHR22855">
    <property type="entry name" value="ACETYL, PROPIONYL, PYRUVATE, AND GLUTACONYL CARBOXYLASE-RELATED"/>
    <property type="match status" value="1"/>
</dbReference>
<sequence>MGKQIWNLLNYKSTKKLISKVPHNMMHSTPVIFSLQNKCQDMRNFPVLEGKIPSFCRHIIEGNARNCKTCIERYSELSEKISKSRRKSTVLIHTQTKKKLLVHERLKLLLDDESFLELSPLAGLNMPHGDIPAGGCITGVGRISGIWCSFMANDSVIKGGTIYPITLKKILRSQEIAIKNKLPFVYIVDSGGAFLPLQAELFADQFHGGRIFYNQAIMSALKIPQVSIVCGSCTAGGAYIPVMSEEASIVDKIGTLFLGGPPLVKAATGEDTNPEELGGASVHAKVSGCVDHFATSEKEAFEYIKNAISTLNYVLPIEENLEFDNPLYDDDDLLGLAPQDYSYTLHIKLILSRIIDGSRFQEFKANYGITLVTGFAYIEGELVGIVANNGELTQNASLKGCHFIHLCSQRNIPILFLMNTAPYTAETTNLMQAEDQANRLKAQASMMAAVACASVPKITVVIGGCLGNESYAMCGRSFDPNFLFLWPNARIALVDSRRSFTFTQMWNNNYSDTEIDFKVLKGKLQNESTALYSSARIWDDGVILPQSSRKFVQLEHLFLLSTYLHCCSKERQISVLFGFSYSKPRQAGILKIL</sequence>
<accession>A0A6J1U1R6</accession>
<evidence type="ECO:0000256" key="3">
    <source>
        <dbReference type="ARBA" id="ARBA00031109"/>
    </source>
</evidence>
<dbReference type="PROSITE" id="PS50980">
    <property type="entry name" value="COA_CT_NTER"/>
    <property type="match status" value="1"/>
</dbReference>
<keyword evidence="9" id="KW-1185">Reference proteome</keyword>
<dbReference type="GeneID" id="113411099"/>
<evidence type="ECO:0000256" key="1">
    <source>
        <dbReference type="ARBA" id="ARBA00025711"/>
    </source>
</evidence>
<evidence type="ECO:0000313" key="9">
    <source>
        <dbReference type="Proteomes" id="UP000504612"/>
    </source>
</evidence>
<evidence type="ECO:0000259" key="8">
    <source>
        <dbReference type="PROSITE" id="PS50989"/>
    </source>
</evidence>
<proteinExistence type="predicted"/>
<evidence type="ECO:0000256" key="5">
    <source>
        <dbReference type="ARBA" id="ARBA00031404"/>
    </source>
</evidence>
<evidence type="ECO:0000313" key="10">
    <source>
        <dbReference type="RefSeq" id="XP_026521789.1"/>
    </source>
</evidence>
<evidence type="ECO:0000256" key="6">
    <source>
        <dbReference type="ARBA" id="ARBA00052347"/>
    </source>
</evidence>
<dbReference type="InterPro" id="IPR029045">
    <property type="entry name" value="ClpP/crotonase-like_dom_sf"/>
</dbReference>
<dbReference type="PROSITE" id="PS50989">
    <property type="entry name" value="COA_CT_CTER"/>
    <property type="match status" value="1"/>
</dbReference>
<feature type="domain" description="CoA carboxyltransferase N-terminal" evidence="7">
    <location>
        <begin position="70"/>
        <end position="323"/>
    </location>
</feature>
<dbReference type="RefSeq" id="XP_026521789.1">
    <property type="nucleotide sequence ID" value="XM_026666004.1"/>
</dbReference>
<name>A0A6J1U1R6_9SAUR</name>
<dbReference type="InterPro" id="IPR011762">
    <property type="entry name" value="COA_CT_N"/>
</dbReference>
<evidence type="ECO:0000256" key="4">
    <source>
        <dbReference type="ARBA" id="ARBA00031237"/>
    </source>
</evidence>
<dbReference type="InterPro" id="IPR034733">
    <property type="entry name" value="AcCoA_carboxyl_beta"/>
</dbReference>
<comment type="pathway">
    <text evidence="1">Amino-acid degradation; L-leucine degradation; (S)-3-hydroxy-3-methylglutaryl-CoA from 3-isovaleryl-CoA: step 2/3.</text>
</comment>
<dbReference type="FunFam" id="3.90.226.10:FF:000046">
    <property type="entry name" value="Geranyl-CoA carboxylase beta subunit"/>
    <property type="match status" value="1"/>
</dbReference>
<reference evidence="10" key="1">
    <citation type="submission" date="2025-08" db="UniProtKB">
        <authorList>
            <consortium name="RefSeq"/>
        </authorList>
    </citation>
    <scope>IDENTIFICATION</scope>
</reference>
<dbReference type="InterPro" id="IPR011763">
    <property type="entry name" value="COA_CT_C"/>
</dbReference>
<evidence type="ECO:0000259" key="7">
    <source>
        <dbReference type="PROSITE" id="PS50980"/>
    </source>
</evidence>
<dbReference type="GO" id="GO:0005739">
    <property type="term" value="C:mitochondrion"/>
    <property type="evidence" value="ECO:0007669"/>
    <property type="project" value="TreeGrafter"/>
</dbReference>
<dbReference type="GO" id="GO:0004485">
    <property type="term" value="F:methylcrotonoyl-CoA carboxylase activity"/>
    <property type="evidence" value="ECO:0007669"/>
    <property type="project" value="UniProtKB-EC"/>
</dbReference>
<dbReference type="GO" id="GO:0006552">
    <property type="term" value="P:L-leucine catabolic process"/>
    <property type="evidence" value="ECO:0007669"/>
    <property type="project" value="UniProtKB-UniPathway"/>
</dbReference>
<dbReference type="SUPFAM" id="SSF52096">
    <property type="entry name" value="ClpP/crotonase"/>
    <property type="match status" value="2"/>
</dbReference>
<dbReference type="Pfam" id="PF01039">
    <property type="entry name" value="Carboxyl_trans"/>
    <property type="match status" value="1"/>
</dbReference>
<dbReference type="PANTHER" id="PTHR22855:SF47">
    <property type="entry name" value="METHYLCROTONOYL-COA CARBOXYLASE"/>
    <property type="match status" value="1"/>
</dbReference>
<evidence type="ECO:0000256" key="2">
    <source>
        <dbReference type="ARBA" id="ARBA00026116"/>
    </source>
</evidence>
<dbReference type="EC" id="6.4.1.4" evidence="2"/>
<dbReference type="KEGG" id="nss:113411099"/>
<dbReference type="Gene3D" id="3.90.226.10">
    <property type="entry name" value="2-enoyl-CoA Hydratase, Chain A, domain 1"/>
    <property type="match status" value="2"/>
</dbReference>
<dbReference type="AlphaFoldDB" id="A0A6J1U1R6"/>
<protein>
    <recommendedName>
        <fullName evidence="2">methylcrotonoyl-CoA carboxylase</fullName>
        <ecNumber evidence="2">6.4.1.4</ecNumber>
    </recommendedName>
    <alternativeName>
        <fullName evidence="5">3-methylcrotonyl-CoA carboxylase 2</fullName>
    </alternativeName>
    <alternativeName>
        <fullName evidence="3">3-methylcrotonyl-CoA carboxylase non-biotin-containing subunit</fullName>
    </alternativeName>
    <alternativeName>
        <fullName evidence="4">3-methylcrotonyl-CoA:carbon dioxide ligase subunit beta</fullName>
    </alternativeName>
</protein>
<feature type="domain" description="CoA carboxyltransferase C-terminal" evidence="8">
    <location>
        <begin position="328"/>
        <end position="559"/>
    </location>
</feature>
<comment type="catalytic activity">
    <reaction evidence="6">
        <text>3-methylbut-2-enoyl-CoA + hydrogencarbonate + ATP = 3-methyl-(2E)-glutaconyl-CoA + ADP + phosphate + H(+)</text>
        <dbReference type="Rhea" id="RHEA:13589"/>
        <dbReference type="ChEBI" id="CHEBI:15378"/>
        <dbReference type="ChEBI" id="CHEBI:17544"/>
        <dbReference type="ChEBI" id="CHEBI:30616"/>
        <dbReference type="ChEBI" id="CHEBI:43474"/>
        <dbReference type="ChEBI" id="CHEBI:57344"/>
        <dbReference type="ChEBI" id="CHEBI:57346"/>
        <dbReference type="ChEBI" id="CHEBI:456216"/>
        <dbReference type="EC" id="6.4.1.4"/>
    </reaction>
</comment>
<organism evidence="9 10">
    <name type="scientific">Notechis scutatus</name>
    <name type="common">mainland tiger snake</name>
    <dbReference type="NCBI Taxonomy" id="8663"/>
    <lineage>
        <taxon>Eukaryota</taxon>
        <taxon>Metazoa</taxon>
        <taxon>Chordata</taxon>
        <taxon>Craniata</taxon>
        <taxon>Vertebrata</taxon>
        <taxon>Euteleostomi</taxon>
        <taxon>Lepidosauria</taxon>
        <taxon>Squamata</taxon>
        <taxon>Bifurcata</taxon>
        <taxon>Unidentata</taxon>
        <taxon>Episquamata</taxon>
        <taxon>Toxicofera</taxon>
        <taxon>Serpentes</taxon>
        <taxon>Colubroidea</taxon>
        <taxon>Elapidae</taxon>
        <taxon>Hydrophiinae</taxon>
        <taxon>Notechis</taxon>
    </lineage>
</organism>
<dbReference type="UniPathway" id="UPA00363">
    <property type="reaction ID" value="UER00861"/>
</dbReference>
<gene>
    <name evidence="10" type="primary">LOC113411099</name>
</gene>
<dbReference type="InterPro" id="IPR045190">
    <property type="entry name" value="MCCB/AccD1-like"/>
</dbReference>
<dbReference type="Proteomes" id="UP000504612">
    <property type="component" value="Unplaced"/>
</dbReference>
<dbReference type="GO" id="GO:1905202">
    <property type="term" value="C:methylcrotonoyl-CoA carboxylase complex"/>
    <property type="evidence" value="ECO:0007669"/>
    <property type="project" value="TreeGrafter"/>
</dbReference>